<feature type="compositionally biased region" description="Polar residues" evidence="1">
    <location>
        <begin position="18"/>
        <end position="32"/>
    </location>
</feature>
<evidence type="ECO:0000313" key="2">
    <source>
        <dbReference type="EMBL" id="KAF5856782.1"/>
    </source>
</evidence>
<sequence length="74" mass="7826">STRTTPAITMRTPLMTPASGTSSLRWSPQSRKATVNTLRRTCSSLRPATSILPMSGCLAHSSHGTPNTGRTTIA</sequence>
<dbReference type="AlphaFoldDB" id="A0A8H5ZWY8"/>
<dbReference type="Proteomes" id="UP000541154">
    <property type="component" value="Unassembled WGS sequence"/>
</dbReference>
<evidence type="ECO:0000256" key="1">
    <source>
        <dbReference type="SAM" id="MobiDB-lite"/>
    </source>
</evidence>
<keyword evidence="3" id="KW-1185">Reference proteome</keyword>
<evidence type="ECO:0000313" key="3">
    <source>
        <dbReference type="Proteomes" id="UP000541154"/>
    </source>
</evidence>
<feature type="compositionally biased region" description="Polar residues" evidence="1">
    <location>
        <begin position="62"/>
        <end position="74"/>
    </location>
</feature>
<feature type="non-terminal residue" evidence="2">
    <location>
        <position position="1"/>
    </location>
</feature>
<name>A0A8H5ZWY8_PETAA</name>
<gene>
    <name evidence="2" type="ORF">ETB97_006710</name>
</gene>
<feature type="non-terminal residue" evidence="2">
    <location>
        <position position="74"/>
    </location>
</feature>
<reference evidence="2 3" key="1">
    <citation type="submission" date="2019-04" db="EMBL/GenBank/DDBJ databases">
        <title>Aspergillus burnettii sp. nov., novel species from soil in southeast Queensland.</title>
        <authorList>
            <person name="Gilchrist C.L.M."/>
            <person name="Pitt J.I."/>
            <person name="Lange L."/>
            <person name="Lacey H.J."/>
            <person name="Vuong D."/>
            <person name="Midgley D.J."/>
            <person name="Greenfield P."/>
            <person name="Bradbury M."/>
            <person name="Lacey E."/>
            <person name="Busk P.K."/>
            <person name="Pilgaard B."/>
            <person name="Chooi Y.H."/>
            <person name="Piggott A.M."/>
        </authorList>
    </citation>
    <scope>NUCLEOTIDE SEQUENCE [LARGE SCALE GENOMIC DNA]</scope>
    <source>
        <strain evidence="2 3">FRR 5400</strain>
    </source>
</reference>
<dbReference type="EMBL" id="SPNV01000295">
    <property type="protein sequence ID" value="KAF5856782.1"/>
    <property type="molecule type" value="Genomic_DNA"/>
</dbReference>
<organism evidence="2 3">
    <name type="scientific">Petromyces alliaceus</name>
    <name type="common">Aspergillus alliaceus</name>
    <dbReference type="NCBI Taxonomy" id="209559"/>
    <lineage>
        <taxon>Eukaryota</taxon>
        <taxon>Fungi</taxon>
        <taxon>Dikarya</taxon>
        <taxon>Ascomycota</taxon>
        <taxon>Pezizomycotina</taxon>
        <taxon>Eurotiomycetes</taxon>
        <taxon>Eurotiomycetidae</taxon>
        <taxon>Eurotiales</taxon>
        <taxon>Aspergillaceae</taxon>
        <taxon>Aspergillus</taxon>
        <taxon>Aspergillus subgen. Circumdati</taxon>
    </lineage>
</organism>
<protein>
    <submittedName>
        <fullName evidence="2">Uncharacterized protein</fullName>
    </submittedName>
</protein>
<feature type="region of interest" description="Disordered" evidence="1">
    <location>
        <begin position="54"/>
        <end position="74"/>
    </location>
</feature>
<feature type="region of interest" description="Disordered" evidence="1">
    <location>
        <begin position="1"/>
        <end position="32"/>
    </location>
</feature>
<proteinExistence type="predicted"/>
<comment type="caution">
    <text evidence="2">The sequence shown here is derived from an EMBL/GenBank/DDBJ whole genome shotgun (WGS) entry which is preliminary data.</text>
</comment>
<accession>A0A8H5ZWY8</accession>